<reference evidence="2 3" key="1">
    <citation type="submission" date="2020-08" db="EMBL/GenBank/DDBJ databases">
        <title>Novel species isolated from subtropical streams in China.</title>
        <authorList>
            <person name="Lu H."/>
        </authorList>
    </citation>
    <scope>NUCLEOTIDE SEQUENCE [LARGE SCALE GENOMIC DNA]</scope>
    <source>
        <strain evidence="2 3">CY18W</strain>
    </source>
</reference>
<feature type="signal peptide" evidence="1">
    <location>
        <begin position="1"/>
        <end position="23"/>
    </location>
</feature>
<evidence type="ECO:0000313" key="2">
    <source>
        <dbReference type="EMBL" id="MBC3919262.1"/>
    </source>
</evidence>
<evidence type="ECO:0000313" key="3">
    <source>
        <dbReference type="Proteomes" id="UP000650424"/>
    </source>
</evidence>
<dbReference type="RefSeq" id="WP_186948531.1">
    <property type="nucleotide sequence ID" value="NZ_JACOGF010000009.1"/>
</dbReference>
<keyword evidence="3" id="KW-1185">Reference proteome</keyword>
<dbReference type="PANTHER" id="PTHR36302:SF1">
    <property type="entry name" value="COPPER CHAPERONE PCU(A)C"/>
    <property type="match status" value="1"/>
</dbReference>
<dbReference type="InterPro" id="IPR036182">
    <property type="entry name" value="PCuAC_sf"/>
</dbReference>
<dbReference type="Proteomes" id="UP000650424">
    <property type="component" value="Unassembled WGS sequence"/>
</dbReference>
<dbReference type="Pfam" id="PF04314">
    <property type="entry name" value="PCuAC"/>
    <property type="match status" value="1"/>
</dbReference>
<protein>
    <submittedName>
        <fullName evidence="2">Copper chaperone PCu(A)C</fullName>
    </submittedName>
</protein>
<dbReference type="PANTHER" id="PTHR36302">
    <property type="entry name" value="BLR7088 PROTEIN"/>
    <property type="match status" value="1"/>
</dbReference>
<keyword evidence="1" id="KW-0732">Signal</keyword>
<organism evidence="2 3">
    <name type="scientific">Undibacterium hunanense</name>
    <dbReference type="NCBI Taxonomy" id="2762292"/>
    <lineage>
        <taxon>Bacteria</taxon>
        <taxon>Pseudomonadati</taxon>
        <taxon>Pseudomonadota</taxon>
        <taxon>Betaproteobacteria</taxon>
        <taxon>Burkholderiales</taxon>
        <taxon>Oxalobacteraceae</taxon>
        <taxon>Undibacterium</taxon>
    </lineage>
</organism>
<dbReference type="SUPFAM" id="SSF110087">
    <property type="entry name" value="DR1885-like metal-binding protein"/>
    <property type="match status" value="1"/>
</dbReference>
<feature type="chain" id="PRO_5045440282" evidence="1">
    <location>
        <begin position="24"/>
        <end position="150"/>
    </location>
</feature>
<dbReference type="InterPro" id="IPR058248">
    <property type="entry name" value="Lxx211020-like"/>
</dbReference>
<comment type="caution">
    <text evidence="2">The sequence shown here is derived from an EMBL/GenBank/DDBJ whole genome shotgun (WGS) entry which is preliminary data.</text>
</comment>
<dbReference type="EMBL" id="JACOGF010000009">
    <property type="protein sequence ID" value="MBC3919262.1"/>
    <property type="molecule type" value="Genomic_DNA"/>
</dbReference>
<sequence length="150" mass="16404">MKNFNKLAVLAALFSGLITSVQAQVTVKEAWARATVVQQKASGAFMQISSVKDAKLVEVRSPTAGIAEMHKMEMSDNIMKMRQVDSIDLPAGKTVELKPGGFHIMLMDLKNQIKDGDIVPLVLVVEGKDKKRETLEVKAIAKPLNQAAHH</sequence>
<accession>A0ABR6ZTT3</accession>
<dbReference type="InterPro" id="IPR007410">
    <property type="entry name" value="LpqE-like"/>
</dbReference>
<gene>
    <name evidence="2" type="ORF">H8L32_17365</name>
</gene>
<proteinExistence type="predicted"/>
<dbReference type="Gene3D" id="2.60.40.1890">
    <property type="entry name" value="PCu(A)C copper chaperone"/>
    <property type="match status" value="1"/>
</dbReference>
<evidence type="ECO:0000256" key="1">
    <source>
        <dbReference type="SAM" id="SignalP"/>
    </source>
</evidence>
<name>A0ABR6ZTT3_9BURK</name>